<name>A0A410G3H8_9FLAO</name>
<dbReference type="Proteomes" id="UP000285517">
    <property type="component" value="Chromosome"/>
</dbReference>
<dbReference type="EMBL" id="CP034951">
    <property type="protein sequence ID" value="QAA81832.1"/>
    <property type="molecule type" value="Genomic_DNA"/>
</dbReference>
<protein>
    <submittedName>
        <fullName evidence="1">Uncharacterized protein</fullName>
    </submittedName>
</protein>
<evidence type="ECO:0000313" key="2">
    <source>
        <dbReference type="Proteomes" id="UP000285517"/>
    </source>
</evidence>
<dbReference type="RefSeq" id="WP_128250213.1">
    <property type="nucleotide sequence ID" value="NZ_CP034951.1"/>
</dbReference>
<keyword evidence="2" id="KW-1185">Reference proteome</keyword>
<reference evidence="1 2" key="1">
    <citation type="submission" date="2019-01" db="EMBL/GenBank/DDBJ databases">
        <title>Complete genome sequencing of Aequorivita sp. H23M31.</title>
        <authorList>
            <person name="Bae J.-W."/>
        </authorList>
    </citation>
    <scope>NUCLEOTIDE SEQUENCE [LARGE SCALE GENOMIC DNA]</scope>
    <source>
        <strain evidence="1 2">H23M31</strain>
    </source>
</reference>
<evidence type="ECO:0000313" key="1">
    <source>
        <dbReference type="EMBL" id="QAA81832.1"/>
    </source>
</evidence>
<dbReference type="KEGG" id="aev:EI546_08925"/>
<dbReference type="AlphaFoldDB" id="A0A410G3H8"/>
<dbReference type="OrthoDB" id="9943159at2"/>
<accession>A0A410G3H8</accession>
<proteinExistence type="predicted"/>
<organism evidence="1 2">
    <name type="scientific">Aequorivita ciconiae</name>
    <dbReference type="NCBI Taxonomy" id="2494375"/>
    <lineage>
        <taxon>Bacteria</taxon>
        <taxon>Pseudomonadati</taxon>
        <taxon>Bacteroidota</taxon>
        <taxon>Flavobacteriia</taxon>
        <taxon>Flavobacteriales</taxon>
        <taxon>Flavobacteriaceae</taxon>
        <taxon>Aequorivita</taxon>
    </lineage>
</organism>
<sequence>MIQIDELQIRMPDNNKNDGNELGRQVAERLANAIPEDYGNQHIPELNIRWQGAASHSISQMADHIVEQILQEIKNAKL</sequence>
<gene>
    <name evidence="1" type="ORF">EI546_08925</name>
</gene>